<reference evidence="1" key="1">
    <citation type="submission" date="2023-07" db="EMBL/GenBank/DDBJ databases">
        <title>Black Yeasts Isolated from many extreme environments.</title>
        <authorList>
            <person name="Coleine C."/>
            <person name="Stajich J.E."/>
            <person name="Selbmann L."/>
        </authorList>
    </citation>
    <scope>NUCLEOTIDE SEQUENCE</scope>
    <source>
        <strain evidence="1">CCFEE 5714</strain>
    </source>
</reference>
<evidence type="ECO:0000313" key="2">
    <source>
        <dbReference type="Proteomes" id="UP001281147"/>
    </source>
</evidence>
<proteinExistence type="predicted"/>
<name>A0ACC3MVU5_9PEZI</name>
<organism evidence="1 2">
    <name type="scientific">Vermiconidia calcicola</name>
    <dbReference type="NCBI Taxonomy" id="1690605"/>
    <lineage>
        <taxon>Eukaryota</taxon>
        <taxon>Fungi</taxon>
        <taxon>Dikarya</taxon>
        <taxon>Ascomycota</taxon>
        <taxon>Pezizomycotina</taxon>
        <taxon>Dothideomycetes</taxon>
        <taxon>Dothideomycetidae</taxon>
        <taxon>Mycosphaerellales</taxon>
        <taxon>Extremaceae</taxon>
        <taxon>Vermiconidia</taxon>
    </lineage>
</organism>
<protein>
    <submittedName>
        <fullName evidence="1">Uncharacterized protein</fullName>
    </submittedName>
</protein>
<accession>A0ACC3MVU5</accession>
<comment type="caution">
    <text evidence="1">The sequence shown here is derived from an EMBL/GenBank/DDBJ whole genome shotgun (WGS) entry which is preliminary data.</text>
</comment>
<gene>
    <name evidence="1" type="ORF">LTR37_013623</name>
</gene>
<keyword evidence="2" id="KW-1185">Reference proteome</keyword>
<dbReference type="EMBL" id="JAUTXU010000135">
    <property type="protein sequence ID" value="KAK3704792.1"/>
    <property type="molecule type" value="Genomic_DNA"/>
</dbReference>
<sequence>MGGAMAVRLTKCGVNVQGYDISTTAVERFTAAGGKGTSNLSEPLSTTDVVITSLPNDEILWSVLRSELIDKLRPEQSFVEMSTILPQTMTAVAKELKGKVAEIVDAPVSGGPNEALAQKLSILVGVDGKLKQSTHDVLSHLGSVNLLGKVGNGKTLKLVNNMISMANVAIFTEAFQLGKELGLEYQAMYDVLQNSGGSSTMLKKRIPYVLDDDFSARFSVNLAEKDTGLALRMAHQQKYPTPMLANVHQKYEDAAVQKYSRNPLIFTNRANVRLKLQRWDEAVNDCLKSIEITGPNSQNHKAFYFLAQAQLAMHHPHEALSSALTAYDQVLHPSPTAKISPRDMETFSNFVLRCKKAKFEIRDRDRLRRQGDLRAELEETLDINKQRDLDDVSRRLEARELGPVEASERNQEILSNFEKKIAELRTLFAVADPTNHKPREIPDHLIDMITFEPMHDPVITKNGHSYERATLYEHLKRSPTDPLTRDPLIINDLRNNFGLKAACDEFWESGASEWVADW</sequence>
<evidence type="ECO:0000313" key="1">
    <source>
        <dbReference type="EMBL" id="KAK3704792.1"/>
    </source>
</evidence>
<dbReference type="Proteomes" id="UP001281147">
    <property type="component" value="Unassembled WGS sequence"/>
</dbReference>